<dbReference type="Proteomes" id="UP000005220">
    <property type="component" value="Chromosome 4"/>
</dbReference>
<dbReference type="GeneID" id="13882246"/>
<dbReference type="KEGG" id="kaf:KAFR_0D03530"/>
<dbReference type="FunCoup" id="H2AUF1">
    <property type="interactions" value="384"/>
</dbReference>
<evidence type="ECO:0000256" key="7">
    <source>
        <dbReference type="ARBA" id="ARBA00023242"/>
    </source>
</evidence>
<keyword evidence="7" id="KW-0539">Nucleus</keyword>
<keyword evidence="5 8" id="KW-0103">Bromodomain</keyword>
<dbReference type="GO" id="GO:0003682">
    <property type="term" value="F:chromatin binding"/>
    <property type="evidence" value="ECO:0007669"/>
    <property type="project" value="TreeGrafter"/>
</dbReference>
<dbReference type="InterPro" id="IPR054551">
    <property type="entry name" value="RSC4_Ig-like"/>
</dbReference>
<dbReference type="GO" id="GO:0006337">
    <property type="term" value="P:nucleosome disassembly"/>
    <property type="evidence" value="ECO:0007669"/>
    <property type="project" value="EnsemblFungi"/>
</dbReference>
<dbReference type="SUPFAM" id="SSF47370">
    <property type="entry name" value="Bromodomain"/>
    <property type="match status" value="2"/>
</dbReference>
<dbReference type="GO" id="GO:0140008">
    <property type="term" value="F:histone H4 reader activity"/>
    <property type="evidence" value="ECO:0007669"/>
    <property type="project" value="EnsemblFungi"/>
</dbReference>
<evidence type="ECO:0000256" key="5">
    <source>
        <dbReference type="ARBA" id="ARBA00023117"/>
    </source>
</evidence>
<evidence type="ECO:0000256" key="3">
    <source>
        <dbReference type="ARBA" id="ARBA00022853"/>
    </source>
</evidence>
<dbReference type="PANTHER" id="PTHR16062:SF13">
    <property type="entry name" value="CHROMATIN STRUCTURE-REMODELING COMPLEX SUBUNIT RSC4"/>
    <property type="match status" value="1"/>
</dbReference>
<evidence type="ECO:0000256" key="9">
    <source>
        <dbReference type="SAM" id="MobiDB-lite"/>
    </source>
</evidence>
<dbReference type="EMBL" id="HE650824">
    <property type="protein sequence ID" value="CCF58001.1"/>
    <property type="molecule type" value="Genomic_DNA"/>
</dbReference>
<evidence type="ECO:0000256" key="4">
    <source>
        <dbReference type="ARBA" id="ARBA00023015"/>
    </source>
</evidence>
<dbReference type="GO" id="GO:0140006">
    <property type="term" value="F:histone H3 reader activity"/>
    <property type="evidence" value="ECO:0007669"/>
    <property type="project" value="EnsemblFungi"/>
</dbReference>
<evidence type="ECO:0000256" key="6">
    <source>
        <dbReference type="ARBA" id="ARBA00023163"/>
    </source>
</evidence>
<keyword evidence="12" id="KW-1185">Reference proteome</keyword>
<dbReference type="Gene3D" id="1.20.920.10">
    <property type="entry name" value="Bromodomain-like"/>
    <property type="match status" value="2"/>
</dbReference>
<dbReference type="InterPro" id="IPR037382">
    <property type="entry name" value="Rsc/polybromo"/>
</dbReference>
<dbReference type="eggNOG" id="KOG1827">
    <property type="taxonomic scope" value="Eukaryota"/>
</dbReference>
<evidence type="ECO:0000256" key="2">
    <source>
        <dbReference type="ARBA" id="ARBA00022737"/>
    </source>
</evidence>
<feature type="domain" description="Bromo" evidence="10">
    <location>
        <begin position="73"/>
        <end position="142"/>
    </location>
</feature>
<dbReference type="InterPro" id="IPR036427">
    <property type="entry name" value="Bromodomain-like_sf"/>
</dbReference>
<organism evidence="11 12">
    <name type="scientific">Kazachstania africana (strain ATCC 22294 / BCRC 22015 / CBS 2517 / CECT 1963 / NBRC 1671 / NRRL Y-8276)</name>
    <name type="common">Yeast</name>
    <name type="synonym">Kluyveromyces africanus</name>
    <dbReference type="NCBI Taxonomy" id="1071382"/>
    <lineage>
        <taxon>Eukaryota</taxon>
        <taxon>Fungi</taxon>
        <taxon>Dikarya</taxon>
        <taxon>Ascomycota</taxon>
        <taxon>Saccharomycotina</taxon>
        <taxon>Saccharomycetes</taxon>
        <taxon>Saccharomycetales</taxon>
        <taxon>Saccharomycetaceae</taxon>
        <taxon>Kazachstania</taxon>
    </lineage>
</organism>
<dbReference type="PANTHER" id="PTHR16062">
    <property type="entry name" value="SWI/SNF-RELATED"/>
    <property type="match status" value="1"/>
</dbReference>
<dbReference type="CDD" id="cd04369">
    <property type="entry name" value="Bromodomain"/>
    <property type="match status" value="2"/>
</dbReference>
<dbReference type="PRINTS" id="PR00503">
    <property type="entry name" value="BROMODOMAIN"/>
</dbReference>
<gene>
    <name evidence="11" type="primary">KAFR0D03530</name>
    <name evidence="11" type="ORF">KAFR_0D03530</name>
</gene>
<dbReference type="SMART" id="SM00297">
    <property type="entry name" value="BROMO"/>
    <property type="match status" value="2"/>
</dbReference>
<dbReference type="HOGENOM" id="CLU_441492_0_0_1"/>
<dbReference type="GO" id="GO:0016586">
    <property type="term" value="C:RSC-type complex"/>
    <property type="evidence" value="ECO:0007669"/>
    <property type="project" value="EnsemblFungi"/>
</dbReference>
<keyword evidence="6" id="KW-0804">Transcription</keyword>
<keyword evidence="3" id="KW-0156">Chromatin regulator</keyword>
<dbReference type="AlphaFoldDB" id="H2AUF1"/>
<feature type="domain" description="Bromo" evidence="10">
    <location>
        <begin position="205"/>
        <end position="275"/>
    </location>
</feature>
<proteinExistence type="predicted"/>
<evidence type="ECO:0000259" key="10">
    <source>
        <dbReference type="PROSITE" id="PS50014"/>
    </source>
</evidence>
<dbReference type="PROSITE" id="PS50014">
    <property type="entry name" value="BROMODOMAIN_2"/>
    <property type="match status" value="2"/>
</dbReference>
<keyword evidence="2" id="KW-0677">Repeat</keyword>
<comment type="subcellular location">
    <subcellularLocation>
        <location evidence="1">Nucleus</location>
    </subcellularLocation>
</comment>
<dbReference type="Pfam" id="PF24189">
    <property type="entry name" value="Ig_RSC4"/>
    <property type="match status" value="1"/>
</dbReference>
<feature type="region of interest" description="Disordered" evidence="9">
    <location>
        <begin position="496"/>
        <end position="516"/>
    </location>
</feature>
<name>H2AUF1_KAZAF</name>
<evidence type="ECO:0000256" key="1">
    <source>
        <dbReference type="ARBA" id="ARBA00004123"/>
    </source>
</evidence>
<accession>H2AUF1</accession>
<dbReference type="RefSeq" id="XP_003957136.1">
    <property type="nucleotide sequence ID" value="XM_003957087.1"/>
</dbReference>
<evidence type="ECO:0000256" key="8">
    <source>
        <dbReference type="PROSITE-ProRule" id="PRU00035"/>
    </source>
</evidence>
<protein>
    <recommendedName>
        <fullName evidence="10">Bromo domain-containing protein</fullName>
    </recommendedName>
</protein>
<sequence>MPPRKRKTVDEQQVVVEESPKYVAGKVPRTQGRQPEVDYSQPLDPRSELFVDHWSVPKFNRFVTFTLDQLSETYKGVFKDFIKLPSRKFHPQYYYKIQQPISINEIKSRDYEYQDGPHNFLLDVELLAKNCLSYNESDSLIVKNAFQMINFVKYETLKAKNVKRNYMMHDEIKTRLIRYLERVINATEKIVNDELGRPKREGLDDEIKLSDPFMEFVDKDELPEYYEVIHRPSAISEVKKNLDLSYYPKIYDFIIDMHLVFQNALIFNDSTSLIYESALNLLEYFDHLILDEFFPELKDLSERGELKLEVDQFEYEKYLGSSTQPNQIVLPDDDEDDDAYNNIEGLGNGYTRSLLTEDYLLGPTTNNEPQLKKSRIYSIGADEERPEILKYNIVKSINKEPISEQFTMKFKPFNMIDEVTLFASKSLYNQAINPMPGSRPACTQNWLEFTFKANELNQNENIFSFSLEPVQTFLTLVANVKDPKLKSSLTLNRESVKPRDDVKPKVIKPENEDAKPDLEEVDNDPITKFDIRLNEGLNYLEYKCEMENAEESELLRFWINVLP</sequence>
<evidence type="ECO:0000313" key="11">
    <source>
        <dbReference type="EMBL" id="CCF58001.1"/>
    </source>
</evidence>
<dbReference type="STRING" id="1071382.H2AUF1"/>
<keyword evidence="4" id="KW-0805">Transcription regulation</keyword>
<dbReference type="OrthoDB" id="1742084at2759"/>
<reference evidence="11 12" key="1">
    <citation type="journal article" date="2011" name="Proc. Natl. Acad. Sci. U.S.A.">
        <title>Evolutionary erosion of yeast sex chromosomes by mating-type switching accidents.</title>
        <authorList>
            <person name="Gordon J.L."/>
            <person name="Armisen D."/>
            <person name="Proux-Wera E."/>
            <person name="Oheigeartaigh S.S."/>
            <person name="Byrne K.P."/>
            <person name="Wolfe K.H."/>
        </authorList>
    </citation>
    <scope>NUCLEOTIDE SEQUENCE [LARGE SCALE GENOMIC DNA]</scope>
    <source>
        <strain evidence="12">ATCC 22294 / BCRC 22015 / CBS 2517 / CECT 1963 / NBRC 1671 / NRRL Y-8276</strain>
    </source>
</reference>
<dbReference type="InParanoid" id="H2AUF1"/>
<evidence type="ECO:0000313" key="12">
    <source>
        <dbReference type="Proteomes" id="UP000005220"/>
    </source>
</evidence>
<dbReference type="InterPro" id="IPR001487">
    <property type="entry name" value="Bromodomain"/>
</dbReference>
<dbReference type="GO" id="GO:0006368">
    <property type="term" value="P:transcription elongation by RNA polymerase II"/>
    <property type="evidence" value="ECO:0007669"/>
    <property type="project" value="EnsemblFungi"/>
</dbReference>
<dbReference type="Pfam" id="PF00439">
    <property type="entry name" value="Bromodomain"/>
    <property type="match status" value="2"/>
</dbReference>